<dbReference type="AlphaFoldDB" id="A0A9Q0P1N8"/>
<dbReference type="EMBL" id="JAPFFK010000020">
    <property type="protein sequence ID" value="KAJ6679709.1"/>
    <property type="molecule type" value="Genomic_DNA"/>
</dbReference>
<proteinExistence type="predicted"/>
<evidence type="ECO:0000313" key="1">
    <source>
        <dbReference type="EMBL" id="KAJ6679709.1"/>
    </source>
</evidence>
<sequence length="143" mass="15817">MSYALPSLSSTTAARLPSIIFCAAYGGKNHFSAFSPSLSPAPRADGGASTFLRCPKLFLSTAWPFKAFHSNKSRIQQLALKHCPESTMPKFIREASSGSKKLFISKHFQIQPWKHTISLHTLAVLSSLSENQQHPCHQPQKHN</sequence>
<organism evidence="1 2">
    <name type="scientific">Salix purpurea</name>
    <name type="common">Purple osier willow</name>
    <dbReference type="NCBI Taxonomy" id="77065"/>
    <lineage>
        <taxon>Eukaryota</taxon>
        <taxon>Viridiplantae</taxon>
        <taxon>Streptophyta</taxon>
        <taxon>Embryophyta</taxon>
        <taxon>Tracheophyta</taxon>
        <taxon>Spermatophyta</taxon>
        <taxon>Magnoliopsida</taxon>
        <taxon>eudicotyledons</taxon>
        <taxon>Gunneridae</taxon>
        <taxon>Pentapetalae</taxon>
        <taxon>rosids</taxon>
        <taxon>fabids</taxon>
        <taxon>Malpighiales</taxon>
        <taxon>Salicaceae</taxon>
        <taxon>Saliceae</taxon>
        <taxon>Salix</taxon>
    </lineage>
</organism>
<protein>
    <submittedName>
        <fullName evidence="1">Uncharacterized protein</fullName>
    </submittedName>
</protein>
<gene>
    <name evidence="1" type="ORF">OIU79_019443</name>
</gene>
<evidence type="ECO:0000313" key="2">
    <source>
        <dbReference type="Proteomes" id="UP001151532"/>
    </source>
</evidence>
<accession>A0A9Q0P1N8</accession>
<keyword evidence="2" id="KW-1185">Reference proteome</keyword>
<reference evidence="1" key="2">
    <citation type="journal article" date="2023" name="Int. J. Mol. Sci.">
        <title>De Novo Assembly and Annotation of 11 Diverse Shrub Willow (Salix) Genomes Reveals Novel Gene Organization in Sex-Linked Regions.</title>
        <authorList>
            <person name="Hyden B."/>
            <person name="Feng K."/>
            <person name="Yates T.B."/>
            <person name="Jawdy S."/>
            <person name="Cereghino C."/>
            <person name="Smart L.B."/>
            <person name="Muchero W."/>
        </authorList>
    </citation>
    <scope>NUCLEOTIDE SEQUENCE</scope>
    <source>
        <tissue evidence="1">Shoot tip</tissue>
    </source>
</reference>
<name>A0A9Q0P1N8_SALPP</name>
<dbReference type="Proteomes" id="UP001151532">
    <property type="component" value="Chromosome 14"/>
</dbReference>
<reference evidence="1" key="1">
    <citation type="submission" date="2022-11" db="EMBL/GenBank/DDBJ databases">
        <authorList>
            <person name="Hyden B.L."/>
            <person name="Feng K."/>
            <person name="Yates T."/>
            <person name="Jawdy S."/>
            <person name="Smart L.B."/>
            <person name="Muchero W."/>
        </authorList>
    </citation>
    <scope>NUCLEOTIDE SEQUENCE</scope>
    <source>
        <tissue evidence="1">Shoot tip</tissue>
    </source>
</reference>
<comment type="caution">
    <text evidence="1">The sequence shown here is derived from an EMBL/GenBank/DDBJ whole genome shotgun (WGS) entry which is preliminary data.</text>
</comment>